<evidence type="ECO:0000256" key="3">
    <source>
        <dbReference type="ARBA" id="ARBA00023239"/>
    </source>
</evidence>
<sequence length="323" mass="33801">MFTRADLDDAVTIVHATMPPTPQYRWPLLCERLGLDAWVKHENMTPTGAFKVRGGLVYVERLKARAPAVRHLVSATRGNHGQSIALAGVRAGLEVTIFVPHGNSPAKNRAMRAWGATLIEAGEDFDEAKLAAEDFATEHGAHLVPSFHADLVCGVATYALELFTAAPPLDAVYVPIGMGSGLSAVTMTRDLLGLATEVVCVTVEGAPAFAQSFASGVACVGPAARTFADGMATRAPVQAVVDLARRGGVRVATVADAQVADAMRVYFEDTRQVIEGAGAAPLAALMQERAAMRGKRAAVIACGGNVDTALFAQVLAGATPQPF</sequence>
<dbReference type="SUPFAM" id="SSF53686">
    <property type="entry name" value="Tryptophan synthase beta subunit-like PLP-dependent enzymes"/>
    <property type="match status" value="1"/>
</dbReference>
<accession>A0A4D7C4T2</accession>
<dbReference type="GO" id="GO:0004794">
    <property type="term" value="F:threonine deaminase activity"/>
    <property type="evidence" value="ECO:0007669"/>
    <property type="project" value="TreeGrafter"/>
</dbReference>
<dbReference type="GO" id="GO:0009097">
    <property type="term" value="P:isoleucine biosynthetic process"/>
    <property type="evidence" value="ECO:0007669"/>
    <property type="project" value="TreeGrafter"/>
</dbReference>
<keyword evidence="2" id="KW-0663">Pyridoxal phosphate</keyword>
<dbReference type="KEGG" id="hgn:E6W36_12960"/>
<protein>
    <submittedName>
        <fullName evidence="5">Threonine dehydratase</fullName>
    </submittedName>
</protein>
<dbReference type="Gene3D" id="3.40.50.1100">
    <property type="match status" value="2"/>
</dbReference>
<name>A0A4D7C4T2_9SPHN</name>
<dbReference type="InterPro" id="IPR036052">
    <property type="entry name" value="TrpB-like_PALP_sf"/>
</dbReference>
<dbReference type="AlphaFoldDB" id="A0A4D7C4T2"/>
<evidence type="ECO:0000313" key="5">
    <source>
        <dbReference type="EMBL" id="QCI80091.1"/>
    </source>
</evidence>
<dbReference type="Pfam" id="PF00291">
    <property type="entry name" value="PALP"/>
    <property type="match status" value="1"/>
</dbReference>
<evidence type="ECO:0000256" key="2">
    <source>
        <dbReference type="ARBA" id="ARBA00022898"/>
    </source>
</evidence>
<dbReference type="InterPro" id="IPR001926">
    <property type="entry name" value="TrpB-like_PALP"/>
</dbReference>
<dbReference type="PANTHER" id="PTHR48078">
    <property type="entry name" value="THREONINE DEHYDRATASE, MITOCHONDRIAL-RELATED"/>
    <property type="match status" value="1"/>
</dbReference>
<evidence type="ECO:0000256" key="1">
    <source>
        <dbReference type="ARBA" id="ARBA00001933"/>
    </source>
</evidence>
<evidence type="ECO:0000313" key="6">
    <source>
        <dbReference type="Proteomes" id="UP000298714"/>
    </source>
</evidence>
<feature type="domain" description="Tryptophan synthase beta chain-like PALP" evidence="4">
    <location>
        <begin position="20"/>
        <end position="303"/>
    </location>
</feature>
<keyword evidence="6" id="KW-1185">Reference proteome</keyword>
<dbReference type="InterPro" id="IPR050147">
    <property type="entry name" value="Ser/Thr_Dehydratase"/>
</dbReference>
<reference evidence="6" key="1">
    <citation type="submission" date="2019-04" db="EMBL/GenBank/DDBJ databases">
        <title>Complete genome sequence of Sphingomonas sp. W1-2-3.</title>
        <authorList>
            <person name="Im W.T."/>
        </authorList>
    </citation>
    <scope>NUCLEOTIDE SEQUENCE [LARGE SCALE GENOMIC DNA]</scope>
    <source>
        <strain evidence="6">W1-2-3</strain>
    </source>
</reference>
<dbReference type="PANTHER" id="PTHR48078:SF7">
    <property type="entry name" value="BLL6502 PROTEIN"/>
    <property type="match status" value="1"/>
</dbReference>
<dbReference type="GO" id="GO:0006565">
    <property type="term" value="P:L-serine catabolic process"/>
    <property type="evidence" value="ECO:0007669"/>
    <property type="project" value="TreeGrafter"/>
</dbReference>
<dbReference type="GO" id="GO:0006567">
    <property type="term" value="P:L-threonine catabolic process"/>
    <property type="evidence" value="ECO:0007669"/>
    <property type="project" value="TreeGrafter"/>
</dbReference>
<dbReference type="GO" id="GO:0003941">
    <property type="term" value="F:L-serine ammonia-lyase activity"/>
    <property type="evidence" value="ECO:0007669"/>
    <property type="project" value="TreeGrafter"/>
</dbReference>
<dbReference type="RefSeq" id="WP_222872949.1">
    <property type="nucleotide sequence ID" value="NZ_CP039704.1"/>
</dbReference>
<keyword evidence="3" id="KW-0456">Lyase</keyword>
<gene>
    <name evidence="5" type="ORF">E6W36_12960</name>
</gene>
<dbReference type="NCBIfam" id="NF004771">
    <property type="entry name" value="PRK06110.1"/>
    <property type="match status" value="1"/>
</dbReference>
<comment type="cofactor">
    <cofactor evidence="1">
        <name>pyridoxal 5'-phosphate</name>
        <dbReference type="ChEBI" id="CHEBI:597326"/>
    </cofactor>
</comment>
<dbReference type="EMBL" id="CP039704">
    <property type="protein sequence ID" value="QCI80091.1"/>
    <property type="molecule type" value="Genomic_DNA"/>
</dbReference>
<evidence type="ECO:0000259" key="4">
    <source>
        <dbReference type="Pfam" id="PF00291"/>
    </source>
</evidence>
<proteinExistence type="predicted"/>
<organism evidence="5 6">
    <name type="scientific">Hankyongella ginsenosidimutans</name>
    <dbReference type="NCBI Taxonomy" id="1763828"/>
    <lineage>
        <taxon>Bacteria</taxon>
        <taxon>Pseudomonadati</taxon>
        <taxon>Pseudomonadota</taxon>
        <taxon>Alphaproteobacteria</taxon>
        <taxon>Sphingomonadales</taxon>
        <taxon>Sphingomonadaceae</taxon>
        <taxon>Hankyongella</taxon>
    </lineage>
</organism>
<dbReference type="Proteomes" id="UP000298714">
    <property type="component" value="Chromosome"/>
</dbReference>